<dbReference type="Pfam" id="PF16259">
    <property type="entry name" value="DUF4913"/>
    <property type="match status" value="1"/>
</dbReference>
<keyword evidence="3" id="KW-1185">Reference proteome</keyword>
<comment type="caution">
    <text evidence="2">The sequence shown here is derived from an EMBL/GenBank/DDBJ whole genome shotgun (WGS) entry which is preliminary data.</text>
</comment>
<evidence type="ECO:0000313" key="3">
    <source>
        <dbReference type="Proteomes" id="UP000189004"/>
    </source>
</evidence>
<dbReference type="Proteomes" id="UP000189004">
    <property type="component" value="Unassembled WGS sequence"/>
</dbReference>
<reference evidence="3" key="1">
    <citation type="submission" date="2016-08" db="EMBL/GenBank/DDBJ databases">
        <authorList>
            <person name="Tokovenko B."/>
            <person name="Kalinowski J."/>
        </authorList>
    </citation>
    <scope>NUCLEOTIDE SEQUENCE [LARGE SCALE GENOMIC DNA]</scope>
    <source>
        <strain evidence="3">UTMC102</strain>
    </source>
</reference>
<evidence type="ECO:0000313" key="2">
    <source>
        <dbReference type="EMBL" id="OOC52462.1"/>
    </source>
</evidence>
<sequence length="150" mass="17019">MSDTNPTSTSQEKEPAQPGPRADLQHVDSPYFPHHLLGAEQAEVDKLVTWVEEYLVPTFVYAVRQDQPWCPQWIEHDDAVTFLHAAFRAFQDQINTEGRSGLTGPSTWLHHHLLPTLKYLRDPQGPFKRCARSTSKVEHQLPEQAPAAAE</sequence>
<dbReference type="RefSeq" id="WP_077688804.1">
    <property type="nucleotide sequence ID" value="NZ_MCOK01000001.1"/>
</dbReference>
<feature type="compositionally biased region" description="Polar residues" evidence="1">
    <location>
        <begin position="1"/>
        <end position="10"/>
    </location>
</feature>
<proteinExistence type="predicted"/>
<dbReference type="EMBL" id="MCOK01000001">
    <property type="protein sequence ID" value="OOC52462.1"/>
    <property type="molecule type" value="Genomic_DNA"/>
</dbReference>
<dbReference type="AlphaFoldDB" id="A0A1V3BVR6"/>
<name>A0A1V3BVR6_9ACTN</name>
<evidence type="ECO:0008006" key="4">
    <source>
        <dbReference type="Google" id="ProtNLM"/>
    </source>
</evidence>
<dbReference type="OrthoDB" id="4570343at2"/>
<evidence type="ECO:0000256" key="1">
    <source>
        <dbReference type="SAM" id="MobiDB-lite"/>
    </source>
</evidence>
<dbReference type="STRING" id="501010.NOSIN_00265"/>
<gene>
    <name evidence="2" type="ORF">NOSIN_00265</name>
</gene>
<protein>
    <recommendedName>
        <fullName evidence="4">DUF4913 domain-containing protein</fullName>
    </recommendedName>
</protein>
<feature type="region of interest" description="Disordered" evidence="1">
    <location>
        <begin position="1"/>
        <end position="25"/>
    </location>
</feature>
<organism evidence="2 3">
    <name type="scientific">Nocardiopsis sinuspersici</name>
    <dbReference type="NCBI Taxonomy" id="501010"/>
    <lineage>
        <taxon>Bacteria</taxon>
        <taxon>Bacillati</taxon>
        <taxon>Actinomycetota</taxon>
        <taxon>Actinomycetes</taxon>
        <taxon>Streptosporangiales</taxon>
        <taxon>Nocardiopsidaceae</taxon>
        <taxon>Nocardiopsis</taxon>
    </lineage>
</organism>
<accession>A0A1V3BVR6</accession>
<dbReference type="InterPro" id="IPR032584">
    <property type="entry name" value="DUF4913"/>
</dbReference>